<dbReference type="Proteomes" id="UP001501803">
    <property type="component" value="Unassembled WGS sequence"/>
</dbReference>
<organism evidence="3 4">
    <name type="scientific">Leifsonia kafniensis</name>
    <dbReference type="NCBI Taxonomy" id="475957"/>
    <lineage>
        <taxon>Bacteria</taxon>
        <taxon>Bacillati</taxon>
        <taxon>Actinomycetota</taxon>
        <taxon>Actinomycetes</taxon>
        <taxon>Micrococcales</taxon>
        <taxon>Microbacteriaceae</taxon>
        <taxon>Leifsonia</taxon>
    </lineage>
</organism>
<evidence type="ECO:0000256" key="1">
    <source>
        <dbReference type="SAM" id="MobiDB-lite"/>
    </source>
</evidence>
<evidence type="ECO:0000256" key="2">
    <source>
        <dbReference type="SAM" id="SignalP"/>
    </source>
</evidence>
<feature type="chain" id="PRO_5045354837" description="BMP family ABC transporter substrate-binding protein" evidence="2">
    <location>
        <begin position="32"/>
        <end position="233"/>
    </location>
</feature>
<sequence length="233" mass="23777">MPRNSETRRRTFSVSAASALAIVAFATGCTAGGNLPDGHAARASPSELQQLGAGFLGDTPTPSPEATVNPEPGSWEGVVPPAGYRVVLISAGQDAATATLTTAVTDWASRERVELHTLTAANDEEVEARAIEALATSPDLVIGVGSGVIDVLALVTPQHLAQQFLIVGAELPEPTENVTSAVWKGATFRGTGLSASGDQDAKSVTPKRADEAITAGVASVLSGLTGIVLHLSF</sequence>
<comment type="caution">
    <text evidence="3">The sequence shown here is derived from an EMBL/GenBank/DDBJ whole genome shotgun (WGS) entry which is preliminary data.</text>
</comment>
<gene>
    <name evidence="3" type="ORF">GCM10022381_31770</name>
</gene>
<dbReference type="Gene3D" id="3.40.50.2300">
    <property type="match status" value="1"/>
</dbReference>
<evidence type="ECO:0008006" key="5">
    <source>
        <dbReference type="Google" id="ProtNLM"/>
    </source>
</evidence>
<dbReference type="RefSeq" id="WP_345068477.1">
    <property type="nucleotide sequence ID" value="NZ_BAABCN010000010.1"/>
</dbReference>
<feature type="signal peptide" evidence="2">
    <location>
        <begin position="1"/>
        <end position="31"/>
    </location>
</feature>
<dbReference type="PROSITE" id="PS51257">
    <property type="entry name" value="PROKAR_LIPOPROTEIN"/>
    <property type="match status" value="1"/>
</dbReference>
<feature type="region of interest" description="Disordered" evidence="1">
    <location>
        <begin position="52"/>
        <end position="75"/>
    </location>
</feature>
<evidence type="ECO:0000313" key="4">
    <source>
        <dbReference type="Proteomes" id="UP001501803"/>
    </source>
</evidence>
<dbReference type="EMBL" id="BAABCN010000010">
    <property type="protein sequence ID" value="GAA3887405.1"/>
    <property type="molecule type" value="Genomic_DNA"/>
</dbReference>
<reference evidence="4" key="1">
    <citation type="journal article" date="2019" name="Int. J. Syst. Evol. Microbiol.">
        <title>The Global Catalogue of Microorganisms (GCM) 10K type strain sequencing project: providing services to taxonomists for standard genome sequencing and annotation.</title>
        <authorList>
            <consortium name="The Broad Institute Genomics Platform"/>
            <consortium name="The Broad Institute Genome Sequencing Center for Infectious Disease"/>
            <person name="Wu L."/>
            <person name="Ma J."/>
        </authorList>
    </citation>
    <scope>NUCLEOTIDE SEQUENCE [LARGE SCALE GENOMIC DNA]</scope>
    <source>
        <strain evidence="4">JCM 17021</strain>
    </source>
</reference>
<evidence type="ECO:0000313" key="3">
    <source>
        <dbReference type="EMBL" id="GAA3887405.1"/>
    </source>
</evidence>
<protein>
    <recommendedName>
        <fullName evidence="5">BMP family ABC transporter substrate-binding protein</fullName>
    </recommendedName>
</protein>
<keyword evidence="4" id="KW-1185">Reference proteome</keyword>
<proteinExistence type="predicted"/>
<accession>A0ABP7KW71</accession>
<keyword evidence="2" id="KW-0732">Signal</keyword>
<name>A0ABP7KW71_9MICO</name>